<comment type="cofactor">
    <cofactor evidence="6">
        <name>Fe(2+)</name>
        <dbReference type="ChEBI" id="CHEBI:29033"/>
    </cofactor>
    <text evidence="6">Binds 1 Fe(2+) ion per subunit.</text>
</comment>
<dbReference type="SUPFAM" id="SSF51197">
    <property type="entry name" value="Clavaminate synthase-like"/>
    <property type="match status" value="1"/>
</dbReference>
<comment type="similarity">
    <text evidence="1">Belongs to the alkB family.</text>
</comment>
<feature type="region of interest" description="Disordered" evidence="7">
    <location>
        <begin position="1"/>
        <end position="73"/>
    </location>
</feature>
<dbReference type="GO" id="GO:0008198">
    <property type="term" value="F:ferrous iron binding"/>
    <property type="evidence" value="ECO:0007669"/>
    <property type="project" value="TreeGrafter"/>
</dbReference>
<dbReference type="AlphaFoldDB" id="A0A8X8WKN5"/>
<name>A0A8X8WKN5_SALSN</name>
<evidence type="ECO:0000256" key="7">
    <source>
        <dbReference type="SAM" id="MobiDB-lite"/>
    </source>
</evidence>
<evidence type="ECO:0000313" key="9">
    <source>
        <dbReference type="EMBL" id="KAG6395656.1"/>
    </source>
</evidence>
<keyword evidence="2 6" id="KW-0479">Metal-binding</keyword>
<keyword evidence="3" id="KW-0223">Dioxygenase</keyword>
<feature type="binding site" evidence="6">
    <location>
        <position position="374"/>
    </location>
    <ligand>
        <name>Fe cation</name>
        <dbReference type="ChEBI" id="CHEBI:24875"/>
        <note>catalytic</note>
    </ligand>
</feature>
<feature type="domain" description="Fe2OG dioxygenase" evidence="8">
    <location>
        <begin position="354"/>
        <end position="464"/>
    </location>
</feature>
<dbReference type="InterPro" id="IPR005123">
    <property type="entry name" value="Oxoglu/Fe-dep_dioxygenase_dom"/>
</dbReference>
<sequence length="464" mass="50428">MNRGRGNNRRDGGNLGGGGGGRQHYAAKGRSAQPTGQWVARGVGGAGGLLDEASSGSGSSEIVRNTETASVADVRKKFGDVLLSSACPSEPSSESHGSLNLPPKDGYLKGVQSVPKTEPIVPCYNNNFPSSPTDSKLSESSMSIKSRDRNLKNCSPSRYISTSPETVGCQISPEVQSGKKTTSEGASGETKFGSSVSQHDGFSFDICEERSSGVKLKTPLHKINKAKRKAELRMQGDNIKVFRPGMILLKGYFSLDDQVKMVKSCRDLGRGPGGFYQPGFRDGEKLHLKMMCLGKNWDPEKSAYGDLRPGDQTKPPPIPDEFQLLVKGAIEKCHQYLESHNKVLKARNILPPMTPNICIINFYTKTGKLGLHKDKDESSKSLLDGLPVVSFSLGDTAEFLFGDEKDVDKADKVELESGDVLIFGGKSRHIFHGVSNILADTAPRYLMDETHLKPGRLNLTFREY</sequence>
<comment type="caution">
    <text evidence="9">The sequence shown here is derived from an EMBL/GenBank/DDBJ whole genome shotgun (WGS) entry which is preliminary data.</text>
</comment>
<evidence type="ECO:0000256" key="3">
    <source>
        <dbReference type="ARBA" id="ARBA00022964"/>
    </source>
</evidence>
<dbReference type="GO" id="GO:0035513">
    <property type="term" value="P:oxidative RNA demethylation"/>
    <property type="evidence" value="ECO:0007669"/>
    <property type="project" value="TreeGrafter"/>
</dbReference>
<evidence type="ECO:0000256" key="2">
    <source>
        <dbReference type="ARBA" id="ARBA00022723"/>
    </source>
</evidence>
<dbReference type="Proteomes" id="UP000298416">
    <property type="component" value="Unassembled WGS sequence"/>
</dbReference>
<keyword evidence="10" id="KW-1185">Reference proteome</keyword>
<keyword evidence="5 6" id="KW-0408">Iron</keyword>
<feature type="binding site" evidence="6">
    <location>
        <position position="432"/>
    </location>
    <ligand>
        <name>Fe cation</name>
        <dbReference type="ChEBI" id="CHEBI:24875"/>
        <note>catalytic</note>
    </ligand>
</feature>
<keyword evidence="4" id="KW-0560">Oxidoreductase</keyword>
<evidence type="ECO:0000256" key="4">
    <source>
        <dbReference type="ARBA" id="ARBA00023002"/>
    </source>
</evidence>
<reference evidence="9" key="2">
    <citation type="submission" date="2020-08" db="EMBL/GenBank/DDBJ databases">
        <title>Plant Genome Project.</title>
        <authorList>
            <person name="Zhang R.-G."/>
        </authorList>
    </citation>
    <scope>NUCLEOTIDE SEQUENCE</scope>
    <source>
        <strain evidence="9">Huo1</strain>
        <tissue evidence="9">Leaf</tissue>
    </source>
</reference>
<accession>A0A8X8WKN5</accession>
<evidence type="ECO:0000313" key="10">
    <source>
        <dbReference type="Proteomes" id="UP000298416"/>
    </source>
</evidence>
<dbReference type="GO" id="GO:0005737">
    <property type="term" value="C:cytoplasm"/>
    <property type="evidence" value="ECO:0007669"/>
    <property type="project" value="TreeGrafter"/>
</dbReference>
<organism evidence="9">
    <name type="scientific">Salvia splendens</name>
    <name type="common">Scarlet sage</name>
    <dbReference type="NCBI Taxonomy" id="180675"/>
    <lineage>
        <taxon>Eukaryota</taxon>
        <taxon>Viridiplantae</taxon>
        <taxon>Streptophyta</taxon>
        <taxon>Embryophyta</taxon>
        <taxon>Tracheophyta</taxon>
        <taxon>Spermatophyta</taxon>
        <taxon>Magnoliopsida</taxon>
        <taxon>eudicotyledons</taxon>
        <taxon>Gunneridae</taxon>
        <taxon>Pentapetalae</taxon>
        <taxon>asterids</taxon>
        <taxon>lamiids</taxon>
        <taxon>Lamiales</taxon>
        <taxon>Lamiaceae</taxon>
        <taxon>Nepetoideae</taxon>
        <taxon>Mentheae</taxon>
        <taxon>Salviinae</taxon>
        <taxon>Salvia</taxon>
        <taxon>Salvia subgen. Calosphace</taxon>
        <taxon>core Calosphace</taxon>
    </lineage>
</organism>
<feature type="compositionally biased region" description="Low complexity" evidence="7">
    <location>
        <begin position="84"/>
        <end position="95"/>
    </location>
</feature>
<reference evidence="9" key="1">
    <citation type="submission" date="2018-01" db="EMBL/GenBank/DDBJ databases">
        <authorList>
            <person name="Mao J.F."/>
        </authorList>
    </citation>
    <scope>NUCLEOTIDE SEQUENCE</scope>
    <source>
        <strain evidence="9">Huo1</strain>
        <tissue evidence="9">Leaf</tissue>
    </source>
</reference>
<evidence type="ECO:0000256" key="1">
    <source>
        <dbReference type="ARBA" id="ARBA00007879"/>
    </source>
</evidence>
<dbReference type="GO" id="GO:0035515">
    <property type="term" value="F:oxidative RNA demethylase activity"/>
    <property type="evidence" value="ECO:0007669"/>
    <property type="project" value="TreeGrafter"/>
</dbReference>
<evidence type="ECO:0000256" key="6">
    <source>
        <dbReference type="PIRSR" id="PIRSR604574-2"/>
    </source>
</evidence>
<feature type="compositionally biased region" description="Gly residues" evidence="7">
    <location>
        <begin position="13"/>
        <end position="22"/>
    </location>
</feature>
<dbReference type="InterPro" id="IPR037151">
    <property type="entry name" value="AlkB-like_sf"/>
</dbReference>
<feature type="region of interest" description="Disordered" evidence="7">
    <location>
        <begin position="84"/>
        <end position="103"/>
    </location>
</feature>
<dbReference type="GO" id="GO:0035516">
    <property type="term" value="F:broad specificity oxidative DNA demethylase activity"/>
    <property type="evidence" value="ECO:0007669"/>
    <property type="project" value="TreeGrafter"/>
</dbReference>
<dbReference type="PANTHER" id="PTHR16557:SF2">
    <property type="entry name" value="NUCLEIC ACID DIOXYGENASE ALKBH1"/>
    <property type="match status" value="1"/>
</dbReference>
<evidence type="ECO:0000256" key="5">
    <source>
        <dbReference type="ARBA" id="ARBA00023004"/>
    </source>
</evidence>
<dbReference type="Gene3D" id="2.60.120.590">
    <property type="entry name" value="Alpha-ketoglutarate-dependent dioxygenase AlkB-like"/>
    <property type="match status" value="1"/>
</dbReference>
<dbReference type="Pfam" id="PF13532">
    <property type="entry name" value="2OG-FeII_Oxy_2"/>
    <property type="match status" value="1"/>
</dbReference>
<feature type="region of interest" description="Disordered" evidence="7">
    <location>
        <begin position="170"/>
        <end position="194"/>
    </location>
</feature>
<feature type="compositionally biased region" description="Polar residues" evidence="7">
    <location>
        <begin position="173"/>
        <end position="185"/>
    </location>
</feature>
<feature type="compositionally biased region" description="Polar residues" evidence="7">
    <location>
        <begin position="124"/>
        <end position="134"/>
    </location>
</feature>
<feature type="region of interest" description="Disordered" evidence="7">
    <location>
        <begin position="122"/>
        <end position="157"/>
    </location>
</feature>
<gene>
    <name evidence="9" type="ORF">SASPL_141779</name>
</gene>
<dbReference type="PROSITE" id="PS51471">
    <property type="entry name" value="FE2OG_OXY"/>
    <property type="match status" value="1"/>
</dbReference>
<dbReference type="InterPro" id="IPR027450">
    <property type="entry name" value="AlkB-like"/>
</dbReference>
<proteinExistence type="inferred from homology"/>
<evidence type="ECO:0000259" key="8">
    <source>
        <dbReference type="PROSITE" id="PS51471"/>
    </source>
</evidence>
<dbReference type="OrthoDB" id="6614653at2759"/>
<dbReference type="InterPro" id="IPR004574">
    <property type="entry name" value="Alkb"/>
</dbReference>
<feature type="binding site" evidence="6">
    <location>
        <position position="372"/>
    </location>
    <ligand>
        <name>Fe cation</name>
        <dbReference type="ChEBI" id="CHEBI:24875"/>
        <note>catalytic</note>
    </ligand>
</feature>
<feature type="compositionally biased region" description="Polar residues" evidence="7">
    <location>
        <begin position="54"/>
        <end position="69"/>
    </location>
</feature>
<dbReference type="EMBL" id="PNBA02000016">
    <property type="protein sequence ID" value="KAG6395656.1"/>
    <property type="molecule type" value="Genomic_DNA"/>
</dbReference>
<dbReference type="PANTHER" id="PTHR16557">
    <property type="entry name" value="ALKYLATED DNA REPAIR PROTEIN ALKB-RELATED"/>
    <property type="match status" value="1"/>
</dbReference>
<protein>
    <recommendedName>
        <fullName evidence="8">Fe2OG dioxygenase domain-containing protein</fullName>
    </recommendedName>
</protein>